<keyword evidence="3" id="KW-1185">Reference proteome</keyword>
<dbReference type="RefSeq" id="XP_070880594.1">
    <property type="nucleotide sequence ID" value="XM_071027476.1"/>
</dbReference>
<protein>
    <submittedName>
        <fullName evidence="2">Uncharacterized protein</fullName>
    </submittedName>
</protein>
<feature type="compositionally biased region" description="Polar residues" evidence="1">
    <location>
        <begin position="178"/>
        <end position="195"/>
    </location>
</feature>
<gene>
    <name evidence="2" type="ORF">BJX67DRAFT_329308</name>
</gene>
<evidence type="ECO:0000256" key="1">
    <source>
        <dbReference type="SAM" id="MobiDB-lite"/>
    </source>
</evidence>
<dbReference type="Proteomes" id="UP001610432">
    <property type="component" value="Unassembled WGS sequence"/>
</dbReference>
<dbReference type="EMBL" id="JBFXLQ010000088">
    <property type="protein sequence ID" value="KAL2860700.1"/>
    <property type="molecule type" value="Genomic_DNA"/>
</dbReference>
<evidence type="ECO:0000313" key="3">
    <source>
        <dbReference type="Proteomes" id="UP001610432"/>
    </source>
</evidence>
<reference evidence="2 3" key="1">
    <citation type="submission" date="2024-07" db="EMBL/GenBank/DDBJ databases">
        <title>Section-level genome sequencing and comparative genomics of Aspergillus sections Usti and Cavernicolus.</title>
        <authorList>
            <consortium name="Lawrence Berkeley National Laboratory"/>
            <person name="Nybo J.L."/>
            <person name="Vesth T.C."/>
            <person name="Theobald S."/>
            <person name="Frisvad J.C."/>
            <person name="Larsen T.O."/>
            <person name="Kjaerboelling I."/>
            <person name="Rothschild-Mancinelli K."/>
            <person name="Lyhne E.K."/>
            <person name="Kogle M.E."/>
            <person name="Barry K."/>
            <person name="Clum A."/>
            <person name="Na H."/>
            <person name="Ledsgaard L."/>
            <person name="Lin J."/>
            <person name="Lipzen A."/>
            <person name="Kuo A."/>
            <person name="Riley R."/>
            <person name="Mondo S."/>
            <person name="Labutti K."/>
            <person name="Haridas S."/>
            <person name="Pangalinan J."/>
            <person name="Salamov A.A."/>
            <person name="Simmons B.A."/>
            <person name="Magnuson J.K."/>
            <person name="Chen J."/>
            <person name="Drula E."/>
            <person name="Henrissat B."/>
            <person name="Wiebenga A."/>
            <person name="Lubbers R.J."/>
            <person name="Gomes A.C."/>
            <person name="Macurrencykelacurrency M.R."/>
            <person name="Stajich J."/>
            <person name="Grigoriev I.V."/>
            <person name="Mortensen U.H."/>
            <person name="De Vries R.P."/>
            <person name="Baker S.E."/>
            <person name="Andersen M.R."/>
        </authorList>
    </citation>
    <scope>NUCLEOTIDE SEQUENCE [LARGE SCALE GENOMIC DNA]</scope>
    <source>
        <strain evidence="2 3">CBS 449.75</strain>
    </source>
</reference>
<accession>A0ABR4L8A5</accession>
<sequence length="312" mass="32564">METITHAVQNASHAFWDEVDSLRHTAGEQRQGTHAAQHGEEPISGVQGKGTATDPYDSGNKEEQPSAEEPLSGVQGTGTALDPYDAGNRDEQAGAPKSKANTAVGSEPVSSITPTLIQSHGTIGTSQSIKEPQNEGTALATAAVGSTSPGNARSEPVQSEQWPKSVPSNAAVAGGTSAKDTSIGTVGNAPTSQSAADIGTTEQRNKQGDSGATGGASSTPRKQQVSEEALRGPKVPPPRDTWAEEEEEDERRLKQQEGQATGQPKTMKPGESGNNGHHGKESKGAKGTKQADEHHHKTMKERLHNIVKPGHH</sequence>
<comment type="caution">
    <text evidence="2">The sequence shown here is derived from an EMBL/GenBank/DDBJ whole genome shotgun (WGS) entry which is preliminary data.</text>
</comment>
<feature type="compositionally biased region" description="Polar residues" evidence="1">
    <location>
        <begin position="99"/>
        <end position="136"/>
    </location>
</feature>
<dbReference type="GeneID" id="98142548"/>
<feature type="compositionally biased region" description="Basic and acidic residues" evidence="1">
    <location>
        <begin position="278"/>
        <end position="304"/>
    </location>
</feature>
<name>A0ABR4L8A5_9EURO</name>
<evidence type="ECO:0000313" key="2">
    <source>
        <dbReference type="EMBL" id="KAL2860700.1"/>
    </source>
</evidence>
<feature type="compositionally biased region" description="Polar residues" evidence="1">
    <location>
        <begin position="1"/>
        <end position="12"/>
    </location>
</feature>
<organism evidence="2 3">
    <name type="scientific">Aspergillus lucknowensis</name>
    <dbReference type="NCBI Taxonomy" id="176173"/>
    <lineage>
        <taxon>Eukaryota</taxon>
        <taxon>Fungi</taxon>
        <taxon>Dikarya</taxon>
        <taxon>Ascomycota</taxon>
        <taxon>Pezizomycotina</taxon>
        <taxon>Eurotiomycetes</taxon>
        <taxon>Eurotiomycetidae</taxon>
        <taxon>Eurotiales</taxon>
        <taxon>Aspergillaceae</taxon>
        <taxon>Aspergillus</taxon>
        <taxon>Aspergillus subgen. Nidulantes</taxon>
    </lineage>
</organism>
<feature type="compositionally biased region" description="Polar residues" evidence="1">
    <location>
        <begin position="144"/>
        <end position="168"/>
    </location>
</feature>
<proteinExistence type="predicted"/>
<feature type="region of interest" description="Disordered" evidence="1">
    <location>
        <begin position="1"/>
        <end position="312"/>
    </location>
</feature>